<organism evidence="1 2">
    <name type="scientific">Sesamum alatum</name>
    <dbReference type="NCBI Taxonomy" id="300844"/>
    <lineage>
        <taxon>Eukaryota</taxon>
        <taxon>Viridiplantae</taxon>
        <taxon>Streptophyta</taxon>
        <taxon>Embryophyta</taxon>
        <taxon>Tracheophyta</taxon>
        <taxon>Spermatophyta</taxon>
        <taxon>Magnoliopsida</taxon>
        <taxon>eudicotyledons</taxon>
        <taxon>Gunneridae</taxon>
        <taxon>Pentapetalae</taxon>
        <taxon>asterids</taxon>
        <taxon>lamiids</taxon>
        <taxon>Lamiales</taxon>
        <taxon>Pedaliaceae</taxon>
        <taxon>Sesamum</taxon>
    </lineage>
</organism>
<sequence length="179" mass="19728">MFPALLTHTPIPVTSGVAHSSCSYNMPSCPHIYWGPLWPATAIYWAILWEPPHHPLCQFGFYPISSITSYSTLPLIFQILNNVSRLSTYATTRDSNTHSHPFRCHGETLPSSCLLFLIYVIVLRGPSGNEPTVCIVGPLFVLIGSLVSLLLLHHGAPPLFDGGMDPLHSPWIRQLLSSA</sequence>
<reference evidence="1" key="1">
    <citation type="submission" date="2020-06" db="EMBL/GenBank/DDBJ databases">
        <authorList>
            <person name="Li T."/>
            <person name="Hu X."/>
            <person name="Zhang T."/>
            <person name="Song X."/>
            <person name="Zhang H."/>
            <person name="Dai N."/>
            <person name="Sheng W."/>
            <person name="Hou X."/>
            <person name="Wei L."/>
        </authorList>
    </citation>
    <scope>NUCLEOTIDE SEQUENCE</scope>
    <source>
        <strain evidence="1">3651</strain>
        <tissue evidence="1">Leaf</tissue>
    </source>
</reference>
<accession>A0AAE1XS89</accession>
<dbReference type="Proteomes" id="UP001293254">
    <property type="component" value="Unassembled WGS sequence"/>
</dbReference>
<dbReference type="AlphaFoldDB" id="A0AAE1XS89"/>
<evidence type="ECO:0000313" key="2">
    <source>
        <dbReference type="Proteomes" id="UP001293254"/>
    </source>
</evidence>
<protein>
    <submittedName>
        <fullName evidence="1">Uncharacterized protein</fullName>
    </submittedName>
</protein>
<evidence type="ECO:0000313" key="1">
    <source>
        <dbReference type="EMBL" id="KAK4417144.1"/>
    </source>
</evidence>
<keyword evidence="2" id="KW-1185">Reference proteome</keyword>
<proteinExistence type="predicted"/>
<reference evidence="1" key="2">
    <citation type="journal article" date="2024" name="Plant">
        <title>Genomic evolution and insights into agronomic trait innovations of Sesamum species.</title>
        <authorList>
            <person name="Miao H."/>
            <person name="Wang L."/>
            <person name="Qu L."/>
            <person name="Liu H."/>
            <person name="Sun Y."/>
            <person name="Le M."/>
            <person name="Wang Q."/>
            <person name="Wei S."/>
            <person name="Zheng Y."/>
            <person name="Lin W."/>
            <person name="Duan Y."/>
            <person name="Cao H."/>
            <person name="Xiong S."/>
            <person name="Wang X."/>
            <person name="Wei L."/>
            <person name="Li C."/>
            <person name="Ma Q."/>
            <person name="Ju M."/>
            <person name="Zhao R."/>
            <person name="Li G."/>
            <person name="Mu C."/>
            <person name="Tian Q."/>
            <person name="Mei H."/>
            <person name="Zhang T."/>
            <person name="Gao T."/>
            <person name="Zhang H."/>
        </authorList>
    </citation>
    <scope>NUCLEOTIDE SEQUENCE</scope>
    <source>
        <strain evidence="1">3651</strain>
    </source>
</reference>
<comment type="caution">
    <text evidence="1">The sequence shown here is derived from an EMBL/GenBank/DDBJ whole genome shotgun (WGS) entry which is preliminary data.</text>
</comment>
<name>A0AAE1XS89_9LAMI</name>
<dbReference type="EMBL" id="JACGWO010000010">
    <property type="protein sequence ID" value="KAK4417144.1"/>
    <property type="molecule type" value="Genomic_DNA"/>
</dbReference>
<gene>
    <name evidence="1" type="ORF">Salat_2539900</name>
</gene>